<feature type="coiled-coil region" evidence="1">
    <location>
        <begin position="21"/>
        <end position="64"/>
    </location>
</feature>
<dbReference type="RefSeq" id="WP_031539757.1">
    <property type="nucleotide sequence ID" value="NZ_JBBMFN010000038.1"/>
</dbReference>
<protein>
    <submittedName>
        <fullName evidence="2">YgaB family protein</fullName>
    </submittedName>
</protein>
<sequence>MDVFNGLVGEQMRIMEKLLYLQGELERCEEIEAQLQMLQKETELKEVQIEIGKMKVELKQIQQIFELQTEKVIRVYQENELKLSSSS</sequence>
<comment type="caution">
    <text evidence="2">The sequence shown here is derived from an EMBL/GenBank/DDBJ whole genome shotgun (WGS) entry which is preliminary data.</text>
</comment>
<dbReference type="EMBL" id="JBBMFN010000038">
    <property type="protein sequence ID" value="MEQ2466935.1"/>
    <property type="molecule type" value="Genomic_DNA"/>
</dbReference>
<proteinExistence type="predicted"/>
<keyword evidence="3" id="KW-1185">Reference proteome</keyword>
<reference evidence="2 3" key="1">
    <citation type="submission" date="2024-03" db="EMBL/GenBank/DDBJ databases">
        <title>Human intestinal bacterial collection.</title>
        <authorList>
            <person name="Pauvert C."/>
            <person name="Hitch T.C.A."/>
            <person name="Clavel T."/>
        </authorList>
    </citation>
    <scope>NUCLEOTIDE SEQUENCE [LARGE SCALE GENOMIC DNA]</scope>
    <source>
        <strain evidence="2 3">CLA-SR-H024</strain>
    </source>
</reference>
<keyword evidence="1" id="KW-0175">Coiled coil</keyword>
<dbReference type="InterPro" id="IPR025572">
    <property type="entry name" value="YgaB"/>
</dbReference>
<evidence type="ECO:0000313" key="3">
    <source>
        <dbReference type="Proteomes" id="UP001465426"/>
    </source>
</evidence>
<dbReference type="Pfam" id="PF14182">
    <property type="entry name" value="YgaB"/>
    <property type="match status" value="1"/>
</dbReference>
<organism evidence="2 3">
    <name type="scientific">Niallia hominis</name>
    <dbReference type="NCBI Taxonomy" id="3133173"/>
    <lineage>
        <taxon>Bacteria</taxon>
        <taxon>Bacillati</taxon>
        <taxon>Bacillota</taxon>
        <taxon>Bacilli</taxon>
        <taxon>Bacillales</taxon>
        <taxon>Bacillaceae</taxon>
        <taxon>Niallia</taxon>
    </lineage>
</organism>
<name>A0ABV1F0N7_9BACI</name>
<evidence type="ECO:0000256" key="1">
    <source>
        <dbReference type="SAM" id="Coils"/>
    </source>
</evidence>
<dbReference type="Proteomes" id="UP001465426">
    <property type="component" value="Unassembled WGS sequence"/>
</dbReference>
<accession>A0ABV1F0N7</accession>
<gene>
    <name evidence="2" type="ORF">WMO63_14850</name>
</gene>
<evidence type="ECO:0000313" key="2">
    <source>
        <dbReference type="EMBL" id="MEQ2466935.1"/>
    </source>
</evidence>